<evidence type="ECO:0000256" key="6">
    <source>
        <dbReference type="ARBA" id="ARBA00023010"/>
    </source>
</evidence>
<name>A0A6C2C5C3_9LACO</name>
<dbReference type="GO" id="GO:0009306">
    <property type="term" value="P:protein secretion"/>
    <property type="evidence" value="ECO:0007669"/>
    <property type="project" value="InterPro"/>
</dbReference>
<evidence type="ECO:0000256" key="1">
    <source>
        <dbReference type="ARBA" id="ARBA00004370"/>
    </source>
</evidence>
<keyword evidence="2" id="KW-0813">Transport</keyword>
<dbReference type="GO" id="GO:0006886">
    <property type="term" value="P:intracellular protein transport"/>
    <property type="evidence" value="ECO:0007669"/>
    <property type="project" value="InterPro"/>
</dbReference>
<keyword evidence="5 8" id="KW-1133">Transmembrane helix</keyword>
<protein>
    <submittedName>
        <fullName evidence="9">Preprotein translocase subunit SecE</fullName>
    </submittedName>
</protein>
<sequence length="57" mass="6583">MRFIASVFEEMGKVTWPTFRENVRYTGIVIMTSAFFAIVFGVADWVFEQGITFLSTH</sequence>
<keyword evidence="6" id="KW-0811">Translocation</keyword>
<dbReference type="GO" id="GO:0008320">
    <property type="term" value="F:protein transmembrane transporter activity"/>
    <property type="evidence" value="ECO:0007669"/>
    <property type="project" value="InterPro"/>
</dbReference>
<dbReference type="NCBIfam" id="TIGR00964">
    <property type="entry name" value="secE_bact"/>
    <property type="match status" value="1"/>
</dbReference>
<dbReference type="InterPro" id="IPR001901">
    <property type="entry name" value="Translocase_SecE/Sec61-g"/>
</dbReference>
<evidence type="ECO:0000313" key="9">
    <source>
        <dbReference type="EMBL" id="TYC48859.1"/>
    </source>
</evidence>
<evidence type="ECO:0000256" key="4">
    <source>
        <dbReference type="ARBA" id="ARBA00022927"/>
    </source>
</evidence>
<dbReference type="GO" id="GO:0016020">
    <property type="term" value="C:membrane"/>
    <property type="evidence" value="ECO:0007669"/>
    <property type="project" value="UniProtKB-SubCell"/>
</dbReference>
<feature type="transmembrane region" description="Helical" evidence="8">
    <location>
        <begin position="25"/>
        <end position="47"/>
    </location>
</feature>
<dbReference type="InterPro" id="IPR005807">
    <property type="entry name" value="SecE_bac"/>
</dbReference>
<dbReference type="GO" id="GO:0006605">
    <property type="term" value="P:protein targeting"/>
    <property type="evidence" value="ECO:0007669"/>
    <property type="project" value="InterPro"/>
</dbReference>
<comment type="subcellular location">
    <subcellularLocation>
        <location evidence="1">Membrane</location>
    </subcellularLocation>
</comment>
<reference evidence="9 10" key="1">
    <citation type="submission" date="2019-01" db="EMBL/GenBank/DDBJ databases">
        <title>Weissella sp. nov., a novel lactic acid bacterium isolated from animal feces.</title>
        <authorList>
            <person name="Wang L.-T."/>
        </authorList>
    </citation>
    <scope>NUCLEOTIDE SEQUENCE [LARGE SCALE GENOMIC DNA]</scope>
    <source>
        <strain evidence="9 10">8H-2</strain>
    </source>
</reference>
<dbReference type="AlphaFoldDB" id="A0A6C2C5C3"/>
<proteinExistence type="predicted"/>
<dbReference type="RefSeq" id="WP_148622728.1">
    <property type="nucleotide sequence ID" value="NZ_SDGZ01000015.1"/>
</dbReference>
<dbReference type="Proteomes" id="UP000371977">
    <property type="component" value="Unassembled WGS sequence"/>
</dbReference>
<keyword evidence="4" id="KW-0653">Protein transport</keyword>
<dbReference type="InterPro" id="IPR038379">
    <property type="entry name" value="SecE_sf"/>
</dbReference>
<keyword evidence="7 8" id="KW-0472">Membrane</keyword>
<dbReference type="Gene3D" id="1.20.5.1030">
    <property type="entry name" value="Preprotein translocase secy subunit"/>
    <property type="match status" value="1"/>
</dbReference>
<evidence type="ECO:0000256" key="7">
    <source>
        <dbReference type="ARBA" id="ARBA00023136"/>
    </source>
</evidence>
<dbReference type="OrthoDB" id="9813233at2"/>
<comment type="caution">
    <text evidence="9">The sequence shown here is derived from an EMBL/GenBank/DDBJ whole genome shotgun (WGS) entry which is preliminary data.</text>
</comment>
<organism evidence="9 10">
    <name type="scientific">Weissella muntiaci</name>
    <dbReference type="NCBI Taxonomy" id="2508881"/>
    <lineage>
        <taxon>Bacteria</taxon>
        <taxon>Bacillati</taxon>
        <taxon>Bacillota</taxon>
        <taxon>Bacilli</taxon>
        <taxon>Lactobacillales</taxon>
        <taxon>Lactobacillaceae</taxon>
        <taxon>Weissella</taxon>
    </lineage>
</organism>
<evidence type="ECO:0000256" key="8">
    <source>
        <dbReference type="SAM" id="Phobius"/>
    </source>
</evidence>
<keyword evidence="10" id="KW-1185">Reference proteome</keyword>
<evidence type="ECO:0000313" key="10">
    <source>
        <dbReference type="Proteomes" id="UP000371977"/>
    </source>
</evidence>
<dbReference type="EMBL" id="SDGZ01000015">
    <property type="protein sequence ID" value="TYC48859.1"/>
    <property type="molecule type" value="Genomic_DNA"/>
</dbReference>
<keyword evidence="3 8" id="KW-0812">Transmembrane</keyword>
<gene>
    <name evidence="9" type="primary">secE</name>
    <name evidence="9" type="ORF">ESZ50_06255</name>
</gene>
<evidence type="ECO:0000256" key="3">
    <source>
        <dbReference type="ARBA" id="ARBA00022692"/>
    </source>
</evidence>
<evidence type="ECO:0000256" key="5">
    <source>
        <dbReference type="ARBA" id="ARBA00022989"/>
    </source>
</evidence>
<evidence type="ECO:0000256" key="2">
    <source>
        <dbReference type="ARBA" id="ARBA00022448"/>
    </source>
</evidence>
<dbReference type="Pfam" id="PF00584">
    <property type="entry name" value="SecE"/>
    <property type="match status" value="1"/>
</dbReference>
<accession>A0A6C2C5C3</accession>